<evidence type="ECO:0000313" key="16">
    <source>
        <dbReference type="Proteomes" id="UP000293142"/>
    </source>
</evidence>
<comment type="catalytic activity">
    <reaction evidence="10 11">
        <text>D-alanyl-D-alanine + UDP-N-acetyl-alpha-D-muramoyl-L-alanyl-gamma-D-glutamyl-meso-2,6-diaminopimelate + ATP = UDP-N-acetyl-alpha-D-muramoyl-L-alanyl-gamma-D-glutamyl-meso-2,6-diaminopimeloyl-D-alanyl-D-alanine + ADP + phosphate + H(+)</text>
        <dbReference type="Rhea" id="RHEA:28374"/>
        <dbReference type="ChEBI" id="CHEBI:15378"/>
        <dbReference type="ChEBI" id="CHEBI:30616"/>
        <dbReference type="ChEBI" id="CHEBI:43474"/>
        <dbReference type="ChEBI" id="CHEBI:57822"/>
        <dbReference type="ChEBI" id="CHEBI:61386"/>
        <dbReference type="ChEBI" id="CHEBI:83905"/>
        <dbReference type="ChEBI" id="CHEBI:456216"/>
        <dbReference type="EC" id="6.3.2.10"/>
    </reaction>
</comment>
<evidence type="ECO:0000256" key="11">
    <source>
        <dbReference type="RuleBase" id="RU004136"/>
    </source>
</evidence>
<accession>A0A4Q9DQT5</accession>
<dbReference type="InterPro" id="IPR000713">
    <property type="entry name" value="Mur_ligase_N"/>
</dbReference>
<dbReference type="SUPFAM" id="SSF53623">
    <property type="entry name" value="MurD-like peptide ligases, catalytic domain"/>
    <property type="match status" value="1"/>
</dbReference>
<proteinExistence type="inferred from homology"/>
<gene>
    <name evidence="10" type="primary">murF</name>
    <name evidence="15" type="ORF">EYB31_14805</name>
</gene>
<dbReference type="GO" id="GO:0009252">
    <property type="term" value="P:peptidoglycan biosynthetic process"/>
    <property type="evidence" value="ECO:0007669"/>
    <property type="project" value="UniProtKB-UniRule"/>
</dbReference>
<dbReference type="InterPro" id="IPR035911">
    <property type="entry name" value="MurE/MurF_N"/>
</dbReference>
<evidence type="ECO:0000259" key="13">
    <source>
        <dbReference type="Pfam" id="PF02875"/>
    </source>
</evidence>
<dbReference type="HAMAP" id="MF_02019">
    <property type="entry name" value="MurF"/>
    <property type="match status" value="1"/>
</dbReference>
<dbReference type="InterPro" id="IPR051046">
    <property type="entry name" value="MurCDEF_CellWall_CoF430Synth"/>
</dbReference>
<name>A0A4Q9DQT5_9BACL</name>
<evidence type="ECO:0000256" key="8">
    <source>
        <dbReference type="ARBA" id="ARBA00023306"/>
    </source>
</evidence>
<dbReference type="GO" id="GO:0047480">
    <property type="term" value="F:UDP-N-acetylmuramoyl-tripeptide-D-alanyl-D-alanine ligase activity"/>
    <property type="evidence" value="ECO:0007669"/>
    <property type="project" value="UniProtKB-UniRule"/>
</dbReference>
<dbReference type="Proteomes" id="UP000293142">
    <property type="component" value="Unassembled WGS sequence"/>
</dbReference>
<dbReference type="NCBIfam" id="TIGR01143">
    <property type="entry name" value="murF"/>
    <property type="match status" value="1"/>
</dbReference>
<keyword evidence="3 10" id="KW-0132">Cell division</keyword>
<dbReference type="GO" id="GO:0008766">
    <property type="term" value="F:UDP-N-acetylmuramoylalanyl-D-glutamyl-2,6-diaminopimelate-D-alanyl-D-alanine ligase activity"/>
    <property type="evidence" value="ECO:0007669"/>
    <property type="project" value="RHEA"/>
</dbReference>
<feature type="domain" description="Mur ligase N-terminal catalytic" evidence="12">
    <location>
        <begin position="27"/>
        <end position="101"/>
    </location>
</feature>
<dbReference type="SUPFAM" id="SSF63418">
    <property type="entry name" value="MurE/MurF N-terminal domain"/>
    <property type="match status" value="1"/>
</dbReference>
<dbReference type="GO" id="GO:0051301">
    <property type="term" value="P:cell division"/>
    <property type="evidence" value="ECO:0007669"/>
    <property type="project" value="UniProtKB-KW"/>
</dbReference>
<keyword evidence="2 10" id="KW-0436">Ligase</keyword>
<keyword evidence="9 10" id="KW-0961">Cell wall biogenesis/degradation</keyword>
<dbReference type="EC" id="6.3.2.10" evidence="10 11"/>
<dbReference type="Pfam" id="PF08245">
    <property type="entry name" value="Mur_ligase_M"/>
    <property type="match status" value="1"/>
</dbReference>
<evidence type="ECO:0000256" key="4">
    <source>
        <dbReference type="ARBA" id="ARBA00022741"/>
    </source>
</evidence>
<dbReference type="GO" id="GO:0005524">
    <property type="term" value="F:ATP binding"/>
    <property type="evidence" value="ECO:0007669"/>
    <property type="project" value="UniProtKB-UniRule"/>
</dbReference>
<dbReference type="Pfam" id="PF01225">
    <property type="entry name" value="Mur_ligase"/>
    <property type="match status" value="1"/>
</dbReference>
<dbReference type="GO" id="GO:0005737">
    <property type="term" value="C:cytoplasm"/>
    <property type="evidence" value="ECO:0007669"/>
    <property type="project" value="UniProtKB-SubCell"/>
</dbReference>
<keyword evidence="4 10" id="KW-0547">Nucleotide-binding</keyword>
<evidence type="ECO:0000259" key="12">
    <source>
        <dbReference type="Pfam" id="PF01225"/>
    </source>
</evidence>
<reference evidence="15 16" key="1">
    <citation type="submission" date="2019-02" db="EMBL/GenBank/DDBJ databases">
        <title>Paenibacillus sp. nov., isolated from surface-sterilized tissue of Thalictrum simplex L.</title>
        <authorList>
            <person name="Tuo L."/>
        </authorList>
    </citation>
    <scope>NUCLEOTIDE SEQUENCE [LARGE SCALE GENOMIC DNA]</scope>
    <source>
        <strain evidence="15 16">N2SHLJ1</strain>
    </source>
</reference>
<keyword evidence="7 10" id="KW-0573">Peptidoglycan synthesis</keyword>
<dbReference type="PANTHER" id="PTHR43024">
    <property type="entry name" value="UDP-N-ACETYLMURAMOYL-TRIPEPTIDE--D-ALANYL-D-ALANINE LIGASE"/>
    <property type="match status" value="1"/>
</dbReference>
<comment type="subcellular location">
    <subcellularLocation>
        <location evidence="10 11">Cytoplasm</location>
    </subcellularLocation>
</comment>
<evidence type="ECO:0000259" key="14">
    <source>
        <dbReference type="Pfam" id="PF08245"/>
    </source>
</evidence>
<dbReference type="RefSeq" id="WP_131014135.1">
    <property type="nucleotide sequence ID" value="NZ_SIRE01000010.1"/>
</dbReference>
<dbReference type="Pfam" id="PF02875">
    <property type="entry name" value="Mur_ligase_C"/>
    <property type="match status" value="1"/>
</dbReference>
<dbReference type="GO" id="GO:0008360">
    <property type="term" value="P:regulation of cell shape"/>
    <property type="evidence" value="ECO:0007669"/>
    <property type="project" value="UniProtKB-KW"/>
</dbReference>
<evidence type="ECO:0000313" key="15">
    <source>
        <dbReference type="EMBL" id="TBL78152.1"/>
    </source>
</evidence>
<dbReference type="Gene3D" id="3.90.190.20">
    <property type="entry name" value="Mur ligase, C-terminal domain"/>
    <property type="match status" value="1"/>
</dbReference>
<dbReference type="Gene3D" id="3.40.1390.10">
    <property type="entry name" value="MurE/MurF, N-terminal domain"/>
    <property type="match status" value="1"/>
</dbReference>
<dbReference type="AlphaFoldDB" id="A0A4Q9DQT5"/>
<protein>
    <recommendedName>
        <fullName evidence="10 11">UDP-N-acetylmuramoyl-tripeptide--D-alanyl-D-alanine ligase</fullName>
        <ecNumber evidence="10 11">6.3.2.10</ecNumber>
    </recommendedName>
    <alternativeName>
        <fullName evidence="10">D-alanyl-D-alanine-adding enzyme</fullName>
    </alternativeName>
</protein>
<keyword evidence="6 10" id="KW-0133">Cell shape</keyword>
<keyword evidence="5 10" id="KW-0067">ATP-binding</keyword>
<dbReference type="UniPathway" id="UPA00219"/>
<dbReference type="SUPFAM" id="SSF53244">
    <property type="entry name" value="MurD-like peptide ligases, peptide-binding domain"/>
    <property type="match status" value="1"/>
</dbReference>
<evidence type="ECO:0000256" key="10">
    <source>
        <dbReference type="HAMAP-Rule" id="MF_02019"/>
    </source>
</evidence>
<dbReference type="Gene3D" id="3.40.1190.10">
    <property type="entry name" value="Mur-like, catalytic domain"/>
    <property type="match status" value="1"/>
</dbReference>
<feature type="binding site" evidence="10">
    <location>
        <begin position="113"/>
        <end position="119"/>
    </location>
    <ligand>
        <name>ATP</name>
        <dbReference type="ChEBI" id="CHEBI:30616"/>
    </ligand>
</feature>
<dbReference type="InterPro" id="IPR005863">
    <property type="entry name" value="UDP-N-AcMur_synth"/>
</dbReference>
<evidence type="ECO:0000256" key="1">
    <source>
        <dbReference type="ARBA" id="ARBA00022490"/>
    </source>
</evidence>
<evidence type="ECO:0000256" key="5">
    <source>
        <dbReference type="ARBA" id="ARBA00022840"/>
    </source>
</evidence>
<dbReference type="OrthoDB" id="9801978at2"/>
<dbReference type="InterPro" id="IPR036615">
    <property type="entry name" value="Mur_ligase_C_dom_sf"/>
</dbReference>
<evidence type="ECO:0000256" key="7">
    <source>
        <dbReference type="ARBA" id="ARBA00022984"/>
    </source>
</evidence>
<evidence type="ECO:0000256" key="3">
    <source>
        <dbReference type="ARBA" id="ARBA00022618"/>
    </source>
</evidence>
<keyword evidence="8 10" id="KW-0131">Cell cycle</keyword>
<comment type="similarity">
    <text evidence="10">Belongs to the MurCDEF family. MurF subfamily.</text>
</comment>
<keyword evidence="1 10" id="KW-0963">Cytoplasm</keyword>
<comment type="caution">
    <text evidence="15">The sequence shown here is derived from an EMBL/GenBank/DDBJ whole genome shotgun (WGS) entry which is preliminary data.</text>
</comment>
<dbReference type="EMBL" id="SIRE01000010">
    <property type="protein sequence ID" value="TBL78152.1"/>
    <property type="molecule type" value="Genomic_DNA"/>
</dbReference>
<dbReference type="InterPro" id="IPR036565">
    <property type="entry name" value="Mur-like_cat_sf"/>
</dbReference>
<comment type="pathway">
    <text evidence="10 11">Cell wall biogenesis; peptidoglycan biosynthesis.</text>
</comment>
<sequence>MIRRTLAQIAAMIGGTAVPDADPDQLIAGVSKDTRAIQPGSLYVPLVGEHFDGHDFVQDAIDKGAAASLWQEGHGQAPAGLPIILVDDSLAALQRLAKAYRSELNTKIIGVTGSNGKTTTKDMLAAVLSTTYRVHKTMGNLNNHIGLPLTLLQLEEDTEVAVLEMGMSGRKEIELLSDIAQPDAAIITNIGEAHLLQLGSREEIARAKTEILHGLKPGGLFVYLGDEPLIEQAVQEMGLSTPPEKVRFGTSEDNDIYPVSIQAEVEGTRFAVNACPGVDFYIPLLGKHNVINALAVIGLAQRLGVTAERMAQGLESLQLTSMRIELIKADSGLTILNDAYNASPTSMRAALQLLHELQGYGRKYAVLGDMLELGPREAEFHRSMGALLDPGEVETVFVFGPLSKHIAEEASKKFHPEKVKAFDDKNELVTALARIVRPEDVVLVKGSRGMKLEQVVTGLQGGSHRGV</sequence>
<evidence type="ECO:0000256" key="2">
    <source>
        <dbReference type="ARBA" id="ARBA00022598"/>
    </source>
</evidence>
<dbReference type="InterPro" id="IPR004101">
    <property type="entry name" value="Mur_ligase_C"/>
</dbReference>
<evidence type="ECO:0000256" key="6">
    <source>
        <dbReference type="ARBA" id="ARBA00022960"/>
    </source>
</evidence>
<organism evidence="15 16">
    <name type="scientific">Paenibacillus thalictri</name>
    <dbReference type="NCBI Taxonomy" id="2527873"/>
    <lineage>
        <taxon>Bacteria</taxon>
        <taxon>Bacillati</taxon>
        <taxon>Bacillota</taxon>
        <taxon>Bacilli</taxon>
        <taxon>Bacillales</taxon>
        <taxon>Paenibacillaceae</taxon>
        <taxon>Paenibacillus</taxon>
    </lineage>
</organism>
<comment type="function">
    <text evidence="10 11">Involved in cell wall formation. Catalyzes the final step in the synthesis of UDP-N-acetylmuramoyl-pentapeptide, the precursor of murein.</text>
</comment>
<keyword evidence="16" id="KW-1185">Reference proteome</keyword>
<evidence type="ECO:0000256" key="9">
    <source>
        <dbReference type="ARBA" id="ARBA00023316"/>
    </source>
</evidence>
<dbReference type="PANTHER" id="PTHR43024:SF1">
    <property type="entry name" value="UDP-N-ACETYLMURAMOYL-TRIPEPTIDE--D-ALANYL-D-ALANINE LIGASE"/>
    <property type="match status" value="1"/>
</dbReference>
<dbReference type="GO" id="GO:0071555">
    <property type="term" value="P:cell wall organization"/>
    <property type="evidence" value="ECO:0007669"/>
    <property type="project" value="UniProtKB-KW"/>
</dbReference>
<feature type="domain" description="Mur ligase C-terminal" evidence="13">
    <location>
        <begin position="322"/>
        <end position="448"/>
    </location>
</feature>
<feature type="domain" description="Mur ligase central" evidence="14">
    <location>
        <begin position="111"/>
        <end position="300"/>
    </location>
</feature>
<dbReference type="InterPro" id="IPR013221">
    <property type="entry name" value="Mur_ligase_cen"/>
</dbReference>